<dbReference type="GO" id="GO:0005789">
    <property type="term" value="C:endoplasmic reticulum membrane"/>
    <property type="evidence" value="ECO:0007669"/>
    <property type="project" value="UniProtKB-SubCell"/>
</dbReference>
<evidence type="ECO:0000256" key="9">
    <source>
        <dbReference type="ARBA" id="ARBA00022848"/>
    </source>
</evidence>
<evidence type="ECO:0000256" key="6">
    <source>
        <dbReference type="ARBA" id="ARBA00022617"/>
    </source>
</evidence>
<evidence type="ECO:0000313" key="15">
    <source>
        <dbReference type="Proteomes" id="UP000092460"/>
    </source>
</evidence>
<dbReference type="AlphaFoldDB" id="A0A1B0BTT3"/>
<keyword evidence="13" id="KW-0472">Membrane</keyword>
<keyword evidence="7" id="KW-0479">Metal-binding</keyword>
<evidence type="ECO:0000256" key="7">
    <source>
        <dbReference type="ARBA" id="ARBA00022723"/>
    </source>
</evidence>
<evidence type="ECO:0000256" key="4">
    <source>
        <dbReference type="ARBA" id="ARBA00004406"/>
    </source>
</evidence>
<dbReference type="EMBL" id="JXJN01020344">
    <property type="status" value="NOT_ANNOTATED_CDS"/>
    <property type="molecule type" value="Genomic_DNA"/>
</dbReference>
<dbReference type="GO" id="GO:0004497">
    <property type="term" value="F:monooxygenase activity"/>
    <property type="evidence" value="ECO:0007669"/>
    <property type="project" value="UniProtKB-KW"/>
</dbReference>
<dbReference type="VEuPathDB" id="VectorBase:GPPI040337"/>
<dbReference type="InterPro" id="IPR036396">
    <property type="entry name" value="Cyt_P450_sf"/>
</dbReference>
<comment type="subcellular location">
    <subcellularLocation>
        <location evidence="4">Endoplasmic reticulum membrane</location>
        <topology evidence="4">Peripheral membrane protein</topology>
    </subcellularLocation>
    <subcellularLocation>
        <location evidence="3">Microsome membrane</location>
        <topology evidence="3">Peripheral membrane protein</topology>
    </subcellularLocation>
</comment>
<name>A0A1B0BTT3_9MUSC</name>
<evidence type="ECO:0000256" key="1">
    <source>
        <dbReference type="ARBA" id="ARBA00001971"/>
    </source>
</evidence>
<reference evidence="15" key="1">
    <citation type="submission" date="2015-01" db="EMBL/GenBank/DDBJ databases">
        <authorList>
            <person name="Aksoy S."/>
            <person name="Warren W."/>
            <person name="Wilson R.K."/>
        </authorList>
    </citation>
    <scope>NUCLEOTIDE SEQUENCE [LARGE SCALE GENOMIC DNA]</scope>
    <source>
        <strain evidence="15">IAEA</strain>
    </source>
</reference>
<sequence>MMKDSRWKDMRSTLSPAFTGSKMRQMFQLMNKVANDATAYLKQQQKQSASQGLEIDVKNFATRYSNDVIASTACSGGELLPSTEKKETEKSNLCTIIEFT</sequence>
<dbReference type="InterPro" id="IPR001128">
    <property type="entry name" value="Cyt_P450"/>
</dbReference>
<dbReference type="SUPFAM" id="SSF48264">
    <property type="entry name" value="Cytochrome P450"/>
    <property type="match status" value="1"/>
</dbReference>
<keyword evidence="10" id="KW-0560">Oxidoreductase</keyword>
<comment type="similarity">
    <text evidence="5">Belongs to the cytochrome P450 family.</text>
</comment>
<proteinExistence type="inferred from homology"/>
<keyword evidence="12" id="KW-0503">Monooxygenase</keyword>
<dbReference type="GO" id="GO:0020037">
    <property type="term" value="F:heme binding"/>
    <property type="evidence" value="ECO:0007669"/>
    <property type="project" value="InterPro"/>
</dbReference>
<keyword evidence="9" id="KW-0492">Microsome</keyword>
<protein>
    <submittedName>
        <fullName evidence="14">Uncharacterized protein</fullName>
    </submittedName>
</protein>
<dbReference type="InterPro" id="IPR050476">
    <property type="entry name" value="Insect_CytP450_Detox"/>
</dbReference>
<evidence type="ECO:0000256" key="12">
    <source>
        <dbReference type="ARBA" id="ARBA00023033"/>
    </source>
</evidence>
<dbReference type="Proteomes" id="UP000092460">
    <property type="component" value="Unassembled WGS sequence"/>
</dbReference>
<comment type="cofactor">
    <cofactor evidence="1">
        <name>heme</name>
        <dbReference type="ChEBI" id="CHEBI:30413"/>
    </cofactor>
</comment>
<accession>A0A1B0BTT3</accession>
<dbReference type="PANTHER" id="PTHR24292:SF54">
    <property type="entry name" value="CYP9F3-RELATED"/>
    <property type="match status" value="1"/>
</dbReference>
<dbReference type="Pfam" id="PF00067">
    <property type="entry name" value="p450"/>
    <property type="match status" value="1"/>
</dbReference>
<dbReference type="EnsemblMetazoa" id="GPPI040337-RA">
    <property type="protein sequence ID" value="GPPI040337-PA"/>
    <property type="gene ID" value="GPPI040337"/>
</dbReference>
<dbReference type="GO" id="GO:0016705">
    <property type="term" value="F:oxidoreductase activity, acting on paired donors, with incorporation or reduction of molecular oxygen"/>
    <property type="evidence" value="ECO:0007669"/>
    <property type="project" value="InterPro"/>
</dbReference>
<evidence type="ECO:0000256" key="10">
    <source>
        <dbReference type="ARBA" id="ARBA00023002"/>
    </source>
</evidence>
<dbReference type="STRING" id="67801.A0A1B0BTT3"/>
<evidence type="ECO:0000256" key="13">
    <source>
        <dbReference type="ARBA" id="ARBA00023136"/>
    </source>
</evidence>
<comment type="function">
    <text evidence="2">May be involved in the metabolism of insect hormones and in the breakdown of synthetic insecticides.</text>
</comment>
<organism evidence="14 15">
    <name type="scientific">Glossina palpalis gambiensis</name>
    <dbReference type="NCBI Taxonomy" id="67801"/>
    <lineage>
        <taxon>Eukaryota</taxon>
        <taxon>Metazoa</taxon>
        <taxon>Ecdysozoa</taxon>
        <taxon>Arthropoda</taxon>
        <taxon>Hexapoda</taxon>
        <taxon>Insecta</taxon>
        <taxon>Pterygota</taxon>
        <taxon>Neoptera</taxon>
        <taxon>Endopterygota</taxon>
        <taxon>Diptera</taxon>
        <taxon>Brachycera</taxon>
        <taxon>Muscomorpha</taxon>
        <taxon>Hippoboscoidea</taxon>
        <taxon>Glossinidae</taxon>
        <taxon>Glossina</taxon>
    </lineage>
</organism>
<evidence type="ECO:0000256" key="8">
    <source>
        <dbReference type="ARBA" id="ARBA00022824"/>
    </source>
</evidence>
<evidence type="ECO:0000256" key="3">
    <source>
        <dbReference type="ARBA" id="ARBA00004174"/>
    </source>
</evidence>
<dbReference type="Gene3D" id="1.10.630.10">
    <property type="entry name" value="Cytochrome P450"/>
    <property type="match status" value="1"/>
</dbReference>
<keyword evidence="15" id="KW-1185">Reference proteome</keyword>
<evidence type="ECO:0000256" key="11">
    <source>
        <dbReference type="ARBA" id="ARBA00023004"/>
    </source>
</evidence>
<keyword evidence="8" id="KW-0256">Endoplasmic reticulum</keyword>
<reference evidence="14" key="2">
    <citation type="submission" date="2020-05" db="UniProtKB">
        <authorList>
            <consortium name="EnsemblMetazoa"/>
        </authorList>
    </citation>
    <scope>IDENTIFICATION</scope>
    <source>
        <strain evidence="14">IAEA</strain>
    </source>
</reference>
<dbReference type="PANTHER" id="PTHR24292">
    <property type="entry name" value="CYTOCHROME P450"/>
    <property type="match status" value="1"/>
</dbReference>
<dbReference type="GO" id="GO:0005506">
    <property type="term" value="F:iron ion binding"/>
    <property type="evidence" value="ECO:0007669"/>
    <property type="project" value="InterPro"/>
</dbReference>
<keyword evidence="11" id="KW-0408">Iron</keyword>
<evidence type="ECO:0000313" key="14">
    <source>
        <dbReference type="EnsemblMetazoa" id="GPPI040337-PA"/>
    </source>
</evidence>
<keyword evidence="6" id="KW-0349">Heme</keyword>
<evidence type="ECO:0000256" key="5">
    <source>
        <dbReference type="ARBA" id="ARBA00010617"/>
    </source>
</evidence>
<evidence type="ECO:0000256" key="2">
    <source>
        <dbReference type="ARBA" id="ARBA00003690"/>
    </source>
</evidence>